<protein>
    <submittedName>
        <fullName evidence="6">Uncharacterized protein LOC100371863</fullName>
    </submittedName>
</protein>
<dbReference type="SMART" id="SM00175">
    <property type="entry name" value="RAB"/>
    <property type="match status" value="1"/>
</dbReference>
<dbReference type="SMART" id="SM00173">
    <property type="entry name" value="RAS"/>
    <property type="match status" value="1"/>
</dbReference>
<feature type="domain" description="C2H2-type" evidence="4">
    <location>
        <begin position="980"/>
        <end position="1001"/>
    </location>
</feature>
<dbReference type="PANTHER" id="PTHR45775:SF6">
    <property type="entry name" value="RAD, GEM_KIR FAMILY MEMBER 2, ISOFORM C"/>
    <property type="match status" value="1"/>
</dbReference>
<dbReference type="Gene3D" id="3.30.160.60">
    <property type="entry name" value="Classic Zinc Finger"/>
    <property type="match status" value="1"/>
</dbReference>
<evidence type="ECO:0000259" key="4">
    <source>
        <dbReference type="PROSITE" id="PS00028"/>
    </source>
</evidence>
<dbReference type="SMART" id="SM00355">
    <property type="entry name" value="ZnF_C2H2"/>
    <property type="match status" value="5"/>
</dbReference>
<dbReference type="InterPro" id="IPR051641">
    <property type="entry name" value="RGK_GTP-binding_reg"/>
</dbReference>
<dbReference type="SMART" id="SM00174">
    <property type="entry name" value="RHO"/>
    <property type="match status" value="1"/>
</dbReference>
<dbReference type="GeneID" id="100371863"/>
<keyword evidence="2" id="KW-0597">Phosphoprotein</keyword>
<evidence type="ECO:0000313" key="5">
    <source>
        <dbReference type="Proteomes" id="UP000694865"/>
    </source>
</evidence>
<dbReference type="PROSITE" id="PS51421">
    <property type="entry name" value="RAS"/>
    <property type="match status" value="1"/>
</dbReference>
<feature type="domain" description="C2H2-type" evidence="4">
    <location>
        <begin position="1006"/>
        <end position="1028"/>
    </location>
</feature>
<proteinExistence type="inferred from homology"/>
<dbReference type="PROSITE" id="PS51419">
    <property type="entry name" value="RAB"/>
    <property type="match status" value="1"/>
</dbReference>
<evidence type="ECO:0000256" key="2">
    <source>
        <dbReference type="ARBA" id="ARBA00022553"/>
    </source>
</evidence>
<accession>A0ABM0M4H3</accession>
<reference evidence="6" key="1">
    <citation type="submission" date="2025-08" db="UniProtKB">
        <authorList>
            <consortium name="RefSeq"/>
        </authorList>
    </citation>
    <scope>IDENTIFICATION</scope>
    <source>
        <tissue evidence="6">Testes</tissue>
    </source>
</reference>
<dbReference type="Gene3D" id="3.40.50.300">
    <property type="entry name" value="P-loop containing nucleotide triphosphate hydrolases"/>
    <property type="match status" value="1"/>
</dbReference>
<dbReference type="NCBIfam" id="TIGR00231">
    <property type="entry name" value="small_GTP"/>
    <property type="match status" value="1"/>
</dbReference>
<feature type="region of interest" description="Disordered" evidence="3">
    <location>
        <begin position="205"/>
        <end position="228"/>
    </location>
</feature>
<name>A0ABM0M4H3_SACKO</name>
<dbReference type="Proteomes" id="UP000694865">
    <property type="component" value="Unplaced"/>
</dbReference>
<dbReference type="PROSITE" id="PS00028">
    <property type="entry name" value="ZINC_FINGER_C2H2_1"/>
    <property type="match status" value="2"/>
</dbReference>
<evidence type="ECO:0000313" key="6">
    <source>
        <dbReference type="RefSeq" id="XP_006814914.1"/>
    </source>
</evidence>
<dbReference type="Pfam" id="PF00071">
    <property type="entry name" value="Ras"/>
    <property type="match status" value="1"/>
</dbReference>
<evidence type="ECO:0000256" key="1">
    <source>
        <dbReference type="ARBA" id="ARBA00008846"/>
    </source>
</evidence>
<feature type="compositionally biased region" description="Polar residues" evidence="3">
    <location>
        <begin position="813"/>
        <end position="822"/>
    </location>
</feature>
<feature type="compositionally biased region" description="Basic and acidic residues" evidence="3">
    <location>
        <begin position="205"/>
        <end position="217"/>
    </location>
</feature>
<dbReference type="PANTHER" id="PTHR45775">
    <property type="entry name" value="RAD, GEM/KIR FAMILY MEMBER 2, ISOFORM C"/>
    <property type="match status" value="1"/>
</dbReference>
<dbReference type="InterPro" id="IPR027417">
    <property type="entry name" value="P-loop_NTPase"/>
</dbReference>
<dbReference type="PRINTS" id="PR00449">
    <property type="entry name" value="RASTRNSFRMNG"/>
</dbReference>
<feature type="compositionally biased region" description="Basic residues" evidence="3">
    <location>
        <begin position="218"/>
        <end position="228"/>
    </location>
</feature>
<comment type="similarity">
    <text evidence="1">Belongs to the small GTPase superfamily. RGK family.</text>
</comment>
<dbReference type="SUPFAM" id="SSF52540">
    <property type="entry name" value="P-loop containing nucleoside triphosphate hydrolases"/>
    <property type="match status" value="1"/>
</dbReference>
<keyword evidence="5" id="KW-1185">Reference proteome</keyword>
<dbReference type="InterPro" id="IPR001806">
    <property type="entry name" value="Small_GTPase"/>
</dbReference>
<evidence type="ECO:0000256" key="3">
    <source>
        <dbReference type="SAM" id="MobiDB-lite"/>
    </source>
</evidence>
<dbReference type="InterPro" id="IPR005225">
    <property type="entry name" value="Small_GTP-bd"/>
</dbReference>
<feature type="region of interest" description="Disordered" evidence="3">
    <location>
        <begin position="799"/>
        <end position="839"/>
    </location>
</feature>
<dbReference type="InterPro" id="IPR013087">
    <property type="entry name" value="Znf_C2H2_type"/>
</dbReference>
<sequence length="1264" mass="145989">MTIKARPRSASEPFLSIKNLVPFTPPPTRNVYLLGDSGVGKSSIAMQFVSASYLMDLSDFDFSISEDADDVYDKTFRVDDDEATVRLFDTPPCGHESFEKNEDKYLKDGDAYLLVYSVTSRRSFQRANELRFKLRKAKDTETVPIILVGNKTDLERSREVSFEEGRHFAASFNCKFIETSASLGHNIDEVFEGVVRQIRLRTQKSDELAGKSKESPQKRRNSKRRRSSVLKRVIRMSASNGEYRCPKCKYKFKEKIGYEYHFKYLCVTLSKYNQKISTKDSIKTDTLCDDTSKTVKQPVTTIDVYDKGKQTETNLEMLGNHLNQPQGTTSAHNNRKYSSSHYEVKNHQTVLPEAHVDGRMRQNSEQCNKRNTWSFQTNSFRQNEREYGSSQRWYKQMGKHDRNWWRRRKHDEKTNTAMQSQNYYRKMYDERRDQKTKYHDQRLHNTRWSSSPTMPRLEKQTVSPFQGVHTSQSSTDKSTKWLNDQKYKDNENFEKTRFLDFLNQDPDNCQYGNKEHISAYNESHYETGNVHCSSQWRISPVEINDYDLSKVTLPKLTKITELYSGHKFSGGSGLENDCTWRNNSKTESNVYKKSDEIELSMSSIVAPVVSEPDVPCMVDTNNECKIGPINSVDEGKECNAIEKSDKLSMQNKTELYSTMDSKTGGVLNKKESAATDIDHCEEDREVAEIMTTLMNQDYLKLDLPDEDWKELETMSHESLCDSGIMMEYGKLDLTTDSQASLNEVPSRVDSVSTDLDRLDSALKKSAFVMDRSPIYAADIDCSPSSAGFQDVSREYIDTDSGISADRTPPRLSPVTQSCTTPPNELDDIPSSVQPTVPLPSSPRVVLRLKLKRLKRGTEKYHSYERTNENPMDVNDVVMETANEKCNLFVCPKCDTKMMYEESLVRHTERNNCVRTTTLKQQTARKLRMSRIILSRGIKNRQIRRKSKKTGYLMCEHCSVFQCRSELIMEKHQLQQHNFKCQVCEQKFPFKDVLEDHFEEKHNTPYCELCALEFVKEDQLTEHIWDLQHKRMELAQKVAIAAARGEDYSDIVDQVKQLEHRNKEFDKKEEIKTADTDTELICDEHPFNELNSIENKTIESDDDVCIHNSKRFIVFNDEDMQVYNSVTIKDATQNLCRNKYSECSNFLMRQMDLLMARYANPTKKITSLGNNSNCCCVSKRTKQNQSCKNNKVLHSAEFGGTKNGKKQVPVALKRLFNYLTDKEPAEDIVLDEPIVTRKRRLSKQSDINSKDICDTFSPKVRKPSL</sequence>
<dbReference type="RefSeq" id="XP_006814914.1">
    <property type="nucleotide sequence ID" value="XM_006814851.1"/>
</dbReference>
<organism evidence="5 6">
    <name type="scientific">Saccoglossus kowalevskii</name>
    <name type="common">Acorn worm</name>
    <dbReference type="NCBI Taxonomy" id="10224"/>
    <lineage>
        <taxon>Eukaryota</taxon>
        <taxon>Metazoa</taxon>
        <taxon>Hemichordata</taxon>
        <taxon>Enteropneusta</taxon>
        <taxon>Harrimaniidae</taxon>
        <taxon>Saccoglossus</taxon>
    </lineage>
</organism>
<gene>
    <name evidence="6" type="primary">LOC100371863</name>
</gene>